<evidence type="ECO:0000256" key="2">
    <source>
        <dbReference type="ARBA" id="ARBA00022695"/>
    </source>
</evidence>
<dbReference type="GO" id="GO:0016779">
    <property type="term" value="F:nucleotidyltransferase activity"/>
    <property type="evidence" value="ECO:0007669"/>
    <property type="project" value="UniProtKB-KW"/>
</dbReference>
<organism evidence="5 6">
    <name type="scientific">Escherichia coli</name>
    <dbReference type="NCBI Taxonomy" id="562"/>
    <lineage>
        <taxon>Bacteria</taxon>
        <taxon>Pseudomonadati</taxon>
        <taxon>Pseudomonadota</taxon>
        <taxon>Gammaproteobacteria</taxon>
        <taxon>Enterobacterales</taxon>
        <taxon>Enterobacteriaceae</taxon>
        <taxon>Escherichia</taxon>
    </lineage>
</organism>
<dbReference type="EMBL" id="JASMQD010000001">
    <property type="protein sequence ID" value="MDK2696989.1"/>
    <property type="molecule type" value="Genomic_DNA"/>
</dbReference>
<dbReference type="RefSeq" id="WP_000859527.1">
    <property type="nucleotide sequence ID" value="NZ_AP022173.1"/>
</dbReference>
<comment type="caution">
    <text evidence="5">The sequence shown here is derived from an EMBL/GenBank/DDBJ whole genome shotgun (WGS) entry which is preliminary data.</text>
</comment>
<evidence type="ECO:0000313" key="4">
    <source>
        <dbReference type="EMBL" id="MDK2696989.1"/>
    </source>
</evidence>
<proteinExistence type="predicted"/>
<dbReference type="Pfam" id="PF01467">
    <property type="entry name" value="CTP_transf_like"/>
    <property type="match status" value="1"/>
</dbReference>
<reference evidence="5 6" key="1">
    <citation type="submission" date="2018-11" db="EMBL/GenBank/DDBJ databases">
        <title>E. coli isolates of the female bladder.</title>
        <authorList>
            <person name="Garretto A."/>
            <person name="Miller-Ensminger T."/>
            <person name="Wolfe A.J."/>
            <person name="Putonti C."/>
        </authorList>
    </citation>
    <scope>NUCLEOTIDE SEQUENCE [LARGE SCALE GENOMIC DNA]</scope>
    <source>
        <strain evidence="5 6">UMB1727</strain>
    </source>
</reference>
<evidence type="ECO:0000256" key="1">
    <source>
        <dbReference type="ARBA" id="ARBA00022679"/>
    </source>
</evidence>
<protein>
    <submittedName>
        <fullName evidence="4">Adenylyltransferase/cytidyltransferase family protein</fullName>
    </submittedName>
    <submittedName>
        <fullName evidence="5">Glycerol-3-phosphate cytidylyltransferase</fullName>
    </submittedName>
</protein>
<dbReference type="EMBL" id="RRVG01000030">
    <property type="protein sequence ID" value="RRL42615.1"/>
    <property type="molecule type" value="Genomic_DNA"/>
</dbReference>
<evidence type="ECO:0000259" key="3">
    <source>
        <dbReference type="Pfam" id="PF01467"/>
    </source>
</evidence>
<feature type="domain" description="Cytidyltransferase-like" evidence="3">
    <location>
        <begin position="5"/>
        <end position="125"/>
    </location>
</feature>
<dbReference type="InterPro" id="IPR050385">
    <property type="entry name" value="Archaeal_FAD_synthase"/>
</dbReference>
<dbReference type="Proteomes" id="UP000272662">
    <property type="component" value="Unassembled WGS sequence"/>
</dbReference>
<dbReference type="Gene3D" id="3.40.50.620">
    <property type="entry name" value="HUPs"/>
    <property type="match status" value="1"/>
</dbReference>
<evidence type="ECO:0000313" key="5">
    <source>
        <dbReference type="EMBL" id="RRL42615.1"/>
    </source>
</evidence>
<dbReference type="Proteomes" id="UP001223829">
    <property type="component" value="Unassembled WGS sequence"/>
</dbReference>
<dbReference type="NCBIfam" id="TIGR00125">
    <property type="entry name" value="cyt_tran_rel"/>
    <property type="match status" value="1"/>
</dbReference>
<gene>
    <name evidence="5" type="ORF">DU321_20425</name>
    <name evidence="4" type="ORF">QO046_22145</name>
</gene>
<dbReference type="PANTHER" id="PTHR43793">
    <property type="entry name" value="FAD SYNTHASE"/>
    <property type="match status" value="1"/>
</dbReference>
<name>A0A148H9R5_ECOLX</name>
<keyword evidence="2 5" id="KW-0548">Nucleotidyltransferase</keyword>
<reference evidence="4" key="2">
    <citation type="submission" date="2023-05" db="EMBL/GenBank/DDBJ databases">
        <title>Efficient inhibition of multidrug-resistant Escherichia coli by a new antibiotic combination.</title>
        <authorList>
            <person name="Lin T."/>
        </authorList>
    </citation>
    <scope>NUCLEOTIDE SEQUENCE</scope>
    <source>
        <strain evidence="4">YmmD45</strain>
    </source>
</reference>
<dbReference type="AlphaFoldDB" id="A0A148H9R5"/>
<dbReference type="InterPro" id="IPR014729">
    <property type="entry name" value="Rossmann-like_a/b/a_fold"/>
</dbReference>
<dbReference type="SUPFAM" id="SSF52374">
    <property type="entry name" value="Nucleotidylyl transferase"/>
    <property type="match status" value="1"/>
</dbReference>
<dbReference type="InterPro" id="IPR004821">
    <property type="entry name" value="Cyt_trans-like"/>
</dbReference>
<accession>A0A148H9R5</accession>
<sequence>MKTVITFGTFDVFHVGHLRLLQRARKLGERLLVGVSSDALNIAKKGRAPVYHQDDRMAIIAGLACVDGVFLEESLEQKAEYLRGYGADILVMGDDWAGKFDDFSCVCEVVYFPRTPSVSTTGIIEVIRGKSATY</sequence>
<dbReference type="PANTHER" id="PTHR43793:SF1">
    <property type="entry name" value="FAD SYNTHASE"/>
    <property type="match status" value="1"/>
</dbReference>
<evidence type="ECO:0000313" key="6">
    <source>
        <dbReference type="Proteomes" id="UP000272662"/>
    </source>
</evidence>
<keyword evidence="1 5" id="KW-0808">Transferase</keyword>